<dbReference type="AlphaFoldDB" id="A0A1Q3D228"/>
<gene>
    <name evidence="1" type="ORF">CFOL_v3_29935</name>
</gene>
<evidence type="ECO:0000313" key="2">
    <source>
        <dbReference type="Proteomes" id="UP000187406"/>
    </source>
</evidence>
<dbReference type="EMBL" id="BDDD01003932">
    <property type="protein sequence ID" value="GAV86505.1"/>
    <property type="molecule type" value="Genomic_DNA"/>
</dbReference>
<dbReference type="InParanoid" id="A0A1Q3D228"/>
<dbReference type="Gene3D" id="3.10.10.10">
    <property type="entry name" value="HIV Type 1 Reverse Transcriptase, subunit A, domain 1"/>
    <property type="match status" value="1"/>
</dbReference>
<name>A0A1Q3D228_CEPFO</name>
<organism evidence="1 2">
    <name type="scientific">Cephalotus follicularis</name>
    <name type="common">Albany pitcher plant</name>
    <dbReference type="NCBI Taxonomy" id="3775"/>
    <lineage>
        <taxon>Eukaryota</taxon>
        <taxon>Viridiplantae</taxon>
        <taxon>Streptophyta</taxon>
        <taxon>Embryophyta</taxon>
        <taxon>Tracheophyta</taxon>
        <taxon>Spermatophyta</taxon>
        <taxon>Magnoliopsida</taxon>
        <taxon>eudicotyledons</taxon>
        <taxon>Gunneridae</taxon>
        <taxon>Pentapetalae</taxon>
        <taxon>rosids</taxon>
        <taxon>fabids</taxon>
        <taxon>Oxalidales</taxon>
        <taxon>Cephalotaceae</taxon>
        <taxon>Cephalotus</taxon>
    </lineage>
</organism>
<evidence type="ECO:0000313" key="1">
    <source>
        <dbReference type="EMBL" id="GAV86505.1"/>
    </source>
</evidence>
<dbReference type="InterPro" id="IPR043502">
    <property type="entry name" value="DNA/RNA_pol_sf"/>
</dbReference>
<feature type="non-terminal residue" evidence="1">
    <location>
        <position position="106"/>
    </location>
</feature>
<accession>A0A1Q3D228</accession>
<feature type="non-terminal residue" evidence="1">
    <location>
        <position position="1"/>
    </location>
</feature>
<protein>
    <submittedName>
        <fullName evidence="1">Uncharacterized protein</fullName>
    </submittedName>
</protein>
<proteinExistence type="predicted"/>
<keyword evidence="2" id="KW-1185">Reference proteome</keyword>
<dbReference type="SUPFAM" id="SSF56672">
    <property type="entry name" value="DNA/RNA polymerases"/>
    <property type="match status" value="1"/>
</dbReference>
<comment type="caution">
    <text evidence="1">The sequence shown here is derived from an EMBL/GenBank/DDBJ whole genome shotgun (WGS) entry which is preliminary data.</text>
</comment>
<sequence length="106" mass="12434">ELMEYYKKEIGELLSKKLIGPSKSTWSYAAFYVNKNSEIEQTQKLVINYKPLNTVLQWIKRSYSKQYKHTQLIRQIKTYAKEIPCLHLASPLAFKIVETDVSDIGY</sequence>
<dbReference type="Proteomes" id="UP000187406">
    <property type="component" value="Unassembled WGS sequence"/>
</dbReference>
<reference evidence="2" key="1">
    <citation type="submission" date="2016-04" db="EMBL/GenBank/DDBJ databases">
        <title>Cephalotus genome sequencing.</title>
        <authorList>
            <person name="Fukushima K."/>
            <person name="Hasebe M."/>
            <person name="Fang X."/>
        </authorList>
    </citation>
    <scope>NUCLEOTIDE SEQUENCE [LARGE SCALE GENOMIC DNA]</scope>
    <source>
        <strain evidence="2">cv. St1</strain>
    </source>
</reference>